<gene>
    <name evidence="12" type="ORF">ILEXP_LOCUS36359</name>
</gene>
<evidence type="ECO:0000256" key="9">
    <source>
        <dbReference type="PIRSR" id="PIRSR602401-1"/>
    </source>
</evidence>
<dbReference type="InterPro" id="IPR017972">
    <property type="entry name" value="Cyt_P450_CS"/>
</dbReference>
<evidence type="ECO:0000313" key="12">
    <source>
        <dbReference type="EMBL" id="CAK9167099.1"/>
    </source>
</evidence>
<keyword evidence="6 9" id="KW-0408">Iron</keyword>
<keyword evidence="7 10" id="KW-0503">Monooxygenase</keyword>
<keyword evidence="5 10" id="KW-0560">Oxidoreductase</keyword>
<evidence type="ECO:0000256" key="6">
    <source>
        <dbReference type="ARBA" id="ARBA00023004"/>
    </source>
</evidence>
<evidence type="ECO:0000313" key="13">
    <source>
        <dbReference type="Proteomes" id="UP001642360"/>
    </source>
</evidence>
<keyword evidence="3 9" id="KW-0349">Heme</keyword>
<dbReference type="SUPFAM" id="SSF48264">
    <property type="entry name" value="Cytochrome P450"/>
    <property type="match status" value="1"/>
</dbReference>
<dbReference type="GO" id="GO:0004497">
    <property type="term" value="F:monooxygenase activity"/>
    <property type="evidence" value="ECO:0007669"/>
    <property type="project" value="UniProtKB-KW"/>
</dbReference>
<evidence type="ECO:0000256" key="3">
    <source>
        <dbReference type="ARBA" id="ARBA00022617"/>
    </source>
</evidence>
<dbReference type="GO" id="GO:0046872">
    <property type="term" value="F:metal ion binding"/>
    <property type="evidence" value="ECO:0007669"/>
    <property type="project" value="UniProtKB-KW"/>
</dbReference>
<evidence type="ECO:0000256" key="5">
    <source>
        <dbReference type="ARBA" id="ARBA00023002"/>
    </source>
</evidence>
<keyword evidence="8 11" id="KW-0472">Membrane</keyword>
<dbReference type="PROSITE" id="PS00086">
    <property type="entry name" value="CYTOCHROME_P450"/>
    <property type="match status" value="1"/>
</dbReference>
<evidence type="ECO:0000256" key="4">
    <source>
        <dbReference type="ARBA" id="ARBA00022723"/>
    </source>
</evidence>
<dbReference type="FunFam" id="1.10.630.10:FF:000023">
    <property type="entry name" value="Cytochrome P450 family protein"/>
    <property type="match status" value="1"/>
</dbReference>
<keyword evidence="4 9" id="KW-0479">Metal-binding</keyword>
<comment type="caution">
    <text evidence="12">The sequence shown here is derived from an EMBL/GenBank/DDBJ whole genome shotgun (WGS) entry which is preliminary data.</text>
</comment>
<dbReference type="GO" id="GO:0016020">
    <property type="term" value="C:membrane"/>
    <property type="evidence" value="ECO:0007669"/>
    <property type="project" value="UniProtKB-SubCell"/>
</dbReference>
<dbReference type="PANTHER" id="PTHR47947:SF57">
    <property type="entry name" value="CYTOCHROME P450 81F3-LIKE"/>
    <property type="match status" value="1"/>
</dbReference>
<dbReference type="InterPro" id="IPR002401">
    <property type="entry name" value="Cyt_P450_E_grp-I"/>
</dbReference>
<dbReference type="AlphaFoldDB" id="A0ABC8TJC3"/>
<dbReference type="InterPro" id="IPR050651">
    <property type="entry name" value="Plant_Cytochrome_P450_Monoox"/>
</dbReference>
<comment type="cofactor">
    <cofactor evidence="9">
        <name>heme</name>
        <dbReference type="ChEBI" id="CHEBI:30413"/>
    </cofactor>
</comment>
<evidence type="ECO:0000256" key="1">
    <source>
        <dbReference type="ARBA" id="ARBA00004370"/>
    </source>
</evidence>
<name>A0ABC8TJC3_9AQUA</name>
<dbReference type="PANTHER" id="PTHR47947">
    <property type="entry name" value="CYTOCHROME P450 82C3-RELATED"/>
    <property type="match status" value="1"/>
</dbReference>
<evidence type="ECO:0000256" key="11">
    <source>
        <dbReference type="SAM" id="Phobius"/>
    </source>
</evidence>
<dbReference type="InterPro" id="IPR036396">
    <property type="entry name" value="Cyt_P450_sf"/>
</dbReference>
<sequence length="496" mass="56124">MEVIWSYISFSLILLFLAFKFLFTQRRNLLPTPVLSLPVIGHLYLLKQPLHQTLQKLSQKHGPIFSLRFGTRLVTVVSSPSAAEECFTKNDIVLANRPLFLVGKYIGYNFTTIVGSPYGDHWRNLRRLSAQEIFSASRLNMFLSIRQDEIKRLLRSLYLNSQRGFAKVELRSKLTELSFNVIMRMIAGKRYFGEDEGNEEAKHFRKLVEETLLLGGASNPGDFLPILRWIDYQGFEKKLVRLSKDMDEFLQGLIDEHKKDISRNTMISHLLSLQESQPEYYTNQIIKGLVLVMLIAGTDTSAVTIEWAMSVLLNHPEALKKAREELDSNVGCTRLMDETDLSNLHYLHSIILETLRLFPPAPLLLPHESSADCTIGGYDVPCGTILLVNAWVIHRDPNVWDDPSSFKPERFEGGAVGQHKLMPFGMGRRSCPGAGLAQRVVGSALGSLIQCFEWERISEEEVDLAEGNGLTMPKAKPLVAMCRARSIMDKVLSEVE</sequence>
<evidence type="ECO:0008006" key="14">
    <source>
        <dbReference type="Google" id="ProtNLM"/>
    </source>
</evidence>
<dbReference type="Gene3D" id="1.10.630.10">
    <property type="entry name" value="Cytochrome P450"/>
    <property type="match status" value="1"/>
</dbReference>
<reference evidence="12 13" key="1">
    <citation type="submission" date="2024-02" db="EMBL/GenBank/DDBJ databases">
        <authorList>
            <person name="Vignale AGUSTIN F."/>
            <person name="Sosa J E."/>
            <person name="Modenutti C."/>
        </authorList>
    </citation>
    <scope>NUCLEOTIDE SEQUENCE [LARGE SCALE GENOMIC DNA]</scope>
</reference>
<accession>A0ABC8TJC3</accession>
<evidence type="ECO:0000256" key="10">
    <source>
        <dbReference type="RuleBase" id="RU000461"/>
    </source>
</evidence>
<dbReference type="Pfam" id="PF00067">
    <property type="entry name" value="p450"/>
    <property type="match status" value="1"/>
</dbReference>
<dbReference type="Proteomes" id="UP001642360">
    <property type="component" value="Unassembled WGS sequence"/>
</dbReference>
<evidence type="ECO:0000256" key="2">
    <source>
        <dbReference type="ARBA" id="ARBA00010617"/>
    </source>
</evidence>
<protein>
    <recommendedName>
        <fullName evidence="14">Cytochrome P450</fullName>
    </recommendedName>
</protein>
<organism evidence="12 13">
    <name type="scientific">Ilex paraguariensis</name>
    <name type="common">yerba mate</name>
    <dbReference type="NCBI Taxonomy" id="185542"/>
    <lineage>
        <taxon>Eukaryota</taxon>
        <taxon>Viridiplantae</taxon>
        <taxon>Streptophyta</taxon>
        <taxon>Embryophyta</taxon>
        <taxon>Tracheophyta</taxon>
        <taxon>Spermatophyta</taxon>
        <taxon>Magnoliopsida</taxon>
        <taxon>eudicotyledons</taxon>
        <taxon>Gunneridae</taxon>
        <taxon>Pentapetalae</taxon>
        <taxon>asterids</taxon>
        <taxon>campanulids</taxon>
        <taxon>Aquifoliales</taxon>
        <taxon>Aquifoliaceae</taxon>
        <taxon>Ilex</taxon>
    </lineage>
</organism>
<proteinExistence type="inferred from homology"/>
<comment type="subcellular location">
    <subcellularLocation>
        <location evidence="1">Membrane</location>
    </subcellularLocation>
</comment>
<dbReference type="CDD" id="cd20653">
    <property type="entry name" value="CYP81"/>
    <property type="match status" value="1"/>
</dbReference>
<dbReference type="PRINTS" id="PR00463">
    <property type="entry name" value="EP450I"/>
</dbReference>
<feature type="transmembrane region" description="Helical" evidence="11">
    <location>
        <begin position="6"/>
        <end position="23"/>
    </location>
</feature>
<dbReference type="PRINTS" id="PR00385">
    <property type="entry name" value="P450"/>
</dbReference>
<dbReference type="InterPro" id="IPR001128">
    <property type="entry name" value="Cyt_P450"/>
</dbReference>
<keyword evidence="13" id="KW-1185">Reference proteome</keyword>
<dbReference type="EMBL" id="CAUOFW020004758">
    <property type="protein sequence ID" value="CAK9167099.1"/>
    <property type="molecule type" value="Genomic_DNA"/>
</dbReference>
<keyword evidence="11" id="KW-1133">Transmembrane helix</keyword>
<keyword evidence="11" id="KW-0812">Transmembrane</keyword>
<evidence type="ECO:0000256" key="8">
    <source>
        <dbReference type="ARBA" id="ARBA00023136"/>
    </source>
</evidence>
<comment type="similarity">
    <text evidence="2 10">Belongs to the cytochrome P450 family.</text>
</comment>
<evidence type="ECO:0000256" key="7">
    <source>
        <dbReference type="ARBA" id="ARBA00023033"/>
    </source>
</evidence>
<feature type="binding site" description="axial binding residue" evidence="9">
    <location>
        <position position="431"/>
    </location>
    <ligand>
        <name>heme</name>
        <dbReference type="ChEBI" id="CHEBI:30413"/>
    </ligand>
    <ligandPart>
        <name>Fe</name>
        <dbReference type="ChEBI" id="CHEBI:18248"/>
    </ligandPart>
</feature>